<evidence type="ECO:0000259" key="8">
    <source>
        <dbReference type="PROSITE" id="PS00715"/>
    </source>
</evidence>
<name>A0A1M6X3Y6_9BACT</name>
<dbReference type="InterPro" id="IPR036388">
    <property type="entry name" value="WH-like_DNA-bd_sf"/>
</dbReference>
<feature type="region of interest" description="Disordered" evidence="7">
    <location>
        <begin position="75"/>
        <end position="104"/>
    </location>
</feature>
<dbReference type="InterPro" id="IPR007127">
    <property type="entry name" value="RNA_pol_sigma_70_r1_1"/>
</dbReference>
<dbReference type="FunFam" id="1.10.10.10:FF:000002">
    <property type="entry name" value="RNA polymerase sigma factor SigA"/>
    <property type="match status" value="1"/>
</dbReference>
<dbReference type="PROSITE" id="PS00715">
    <property type="entry name" value="SIGMA70_1"/>
    <property type="match status" value="1"/>
</dbReference>
<dbReference type="Pfam" id="PF04539">
    <property type="entry name" value="Sigma70_r3"/>
    <property type="match status" value="1"/>
</dbReference>
<dbReference type="AlphaFoldDB" id="A0A1M6X3Y6"/>
<dbReference type="GO" id="GO:0006352">
    <property type="term" value="P:DNA-templated transcription initiation"/>
    <property type="evidence" value="ECO:0007669"/>
    <property type="project" value="UniProtKB-UniRule"/>
</dbReference>
<evidence type="ECO:0000256" key="3">
    <source>
        <dbReference type="ARBA" id="ARBA00023082"/>
    </source>
</evidence>
<comment type="similarity">
    <text evidence="6">Belongs to the sigma-70 factor family. RpoD/SigA subfamily.</text>
</comment>
<dbReference type="GO" id="GO:0003677">
    <property type="term" value="F:DNA binding"/>
    <property type="evidence" value="ECO:0007669"/>
    <property type="project" value="UniProtKB-UniRule"/>
</dbReference>
<dbReference type="InterPro" id="IPR009042">
    <property type="entry name" value="RNA_pol_sigma70_r1_2"/>
</dbReference>
<dbReference type="InterPro" id="IPR007627">
    <property type="entry name" value="RNA_pol_sigma70_r2"/>
</dbReference>
<evidence type="ECO:0000313" key="11">
    <source>
        <dbReference type="Proteomes" id="UP000183994"/>
    </source>
</evidence>
<dbReference type="Pfam" id="PF00140">
    <property type="entry name" value="Sigma70_r1_2"/>
    <property type="match status" value="1"/>
</dbReference>
<evidence type="ECO:0000256" key="1">
    <source>
        <dbReference type="ARBA" id="ARBA00022490"/>
    </source>
</evidence>
<sequence length="595" mass="68194">MAKAKGKAKSEEIKQAQAGLQELISKGKKQGYLTYDELNEALPEDMVSSDQIDDTLMMFDEMDIEILDGKKITVSDSSKLDDDSKDQDSEPEVPKPDLLDAGGSSDPVKLYLREMGMVSLLSRDGEIEIAKKIEEGEQEVLKALLETTIGVEHLIELRNEMAEGEVRLKDVLRDVDEGENFVDESTQLARISEILDSIAAIHQENMEFREKLFGSGPPLDPEERRRVRRSVNRRNRRIFALLKDWRLEHQVVSEIESKIYRQIDWFEAQHEGLNCCAQNLGVAVSDLRNHCSCLEDFCSWAGECCDLDESQLKVYYYQVVEIQTAIRDRELALKANSLALKRVRACIWSGRGKAKDAKAELIRANLRLVVSIAKKYTNRGLQFLDLIQEGNIGLMKAVDKFEYRRGYKFSTYATWWIRQAITRAIADQARTIRIPVHMIETINKLIRTSRYLVQELGREPTPEEIAQKMEFPLEKVRRVLKIAKEPISLETPIGEEEDSHLGDFIEDKKFMLPSEAAISLNLAEQTRKVLATLTPREEKVLRMRFGIGEKADHTLEEVGKDFSVTRERIRQIEAKALRKLRHPSRSQKLKSFIDL</sequence>
<dbReference type="NCBIfam" id="NF004208">
    <property type="entry name" value="PRK05658.1"/>
    <property type="match status" value="1"/>
</dbReference>
<evidence type="ECO:0000313" key="10">
    <source>
        <dbReference type="EMBL" id="SHL00616.1"/>
    </source>
</evidence>
<dbReference type="FunFam" id="1.10.601.10:FF:000001">
    <property type="entry name" value="RNA polymerase sigma factor SigA"/>
    <property type="match status" value="1"/>
</dbReference>
<organism evidence="10 11">
    <name type="scientific">Desulfatibacillum alkenivorans DSM 16219</name>
    <dbReference type="NCBI Taxonomy" id="1121393"/>
    <lineage>
        <taxon>Bacteria</taxon>
        <taxon>Pseudomonadati</taxon>
        <taxon>Thermodesulfobacteriota</taxon>
        <taxon>Desulfobacteria</taxon>
        <taxon>Desulfobacterales</taxon>
        <taxon>Desulfatibacillaceae</taxon>
        <taxon>Desulfatibacillum</taxon>
    </lineage>
</organism>
<dbReference type="RefSeq" id="WP_073478450.1">
    <property type="nucleotide sequence ID" value="NZ_FQZU01000041.1"/>
</dbReference>
<comment type="function">
    <text evidence="6">Sigma factors are initiation factors that promote the attachment of RNA polymerase to specific initiation sites and are then released. This sigma factor is the primary sigma factor during exponential growth.</text>
</comment>
<feature type="compositionally biased region" description="Basic and acidic residues" evidence="7">
    <location>
        <begin position="75"/>
        <end position="98"/>
    </location>
</feature>
<keyword evidence="4 6" id="KW-0238">DNA-binding</keyword>
<keyword evidence="1 6" id="KW-0963">Cytoplasm</keyword>
<feature type="domain" description="RNA polymerase sigma-70" evidence="8">
    <location>
        <begin position="385"/>
        <end position="398"/>
    </location>
</feature>
<evidence type="ECO:0000256" key="2">
    <source>
        <dbReference type="ARBA" id="ARBA00023015"/>
    </source>
</evidence>
<evidence type="ECO:0000256" key="5">
    <source>
        <dbReference type="ARBA" id="ARBA00023163"/>
    </source>
</evidence>
<dbReference type="InterPro" id="IPR007624">
    <property type="entry name" value="RNA_pol_sigma70_r3"/>
</dbReference>
<evidence type="ECO:0000259" key="9">
    <source>
        <dbReference type="PROSITE" id="PS00716"/>
    </source>
</evidence>
<proteinExistence type="inferred from homology"/>
<dbReference type="OrthoDB" id="9809557at2"/>
<comment type="subcellular location">
    <subcellularLocation>
        <location evidence="6">Cytoplasm</location>
    </subcellularLocation>
</comment>
<feature type="region of interest" description="Sigma-70 factor domain-3" evidence="6">
    <location>
        <begin position="440"/>
        <end position="516"/>
    </location>
</feature>
<dbReference type="Pfam" id="PF03979">
    <property type="entry name" value="Sigma70_r1_1"/>
    <property type="match status" value="1"/>
</dbReference>
<keyword evidence="5 6" id="KW-0804">Transcription</keyword>
<keyword evidence="2 6" id="KW-0805">Transcription regulation</keyword>
<reference evidence="11" key="1">
    <citation type="submission" date="2016-11" db="EMBL/GenBank/DDBJ databases">
        <authorList>
            <person name="Varghese N."/>
            <person name="Submissions S."/>
        </authorList>
    </citation>
    <scope>NUCLEOTIDE SEQUENCE [LARGE SCALE GENOMIC DNA]</scope>
    <source>
        <strain evidence="11">DSM 16219</strain>
    </source>
</reference>
<dbReference type="FunFam" id="1.10.10.10:FF:000004">
    <property type="entry name" value="RNA polymerase sigma factor SigA"/>
    <property type="match status" value="1"/>
</dbReference>
<dbReference type="Proteomes" id="UP000183994">
    <property type="component" value="Unassembled WGS sequence"/>
</dbReference>
<dbReference type="Pfam" id="PF04542">
    <property type="entry name" value="Sigma70_r2"/>
    <property type="match status" value="1"/>
</dbReference>
<dbReference type="Gene3D" id="1.10.601.10">
    <property type="entry name" value="RNA Polymerase Primary Sigma Factor"/>
    <property type="match status" value="1"/>
</dbReference>
<evidence type="ECO:0000256" key="4">
    <source>
        <dbReference type="ARBA" id="ARBA00023125"/>
    </source>
</evidence>
<accession>A0A1M6X3Y6</accession>
<dbReference type="InterPro" id="IPR028630">
    <property type="entry name" value="Sigma70_RpoD"/>
</dbReference>
<protein>
    <recommendedName>
        <fullName evidence="6">RNA polymerase sigma factor SigA</fullName>
    </recommendedName>
</protein>
<feature type="region of interest" description="Sigma-70 factor domain-4" evidence="6">
    <location>
        <begin position="529"/>
        <end position="582"/>
    </location>
</feature>
<feature type="DNA-binding region" description="H-T-H motif" evidence="6">
    <location>
        <begin position="555"/>
        <end position="574"/>
    </location>
</feature>
<feature type="region of interest" description="Sigma-70 factor domain-2" evidence="6">
    <location>
        <begin position="361"/>
        <end position="431"/>
    </location>
</feature>
<dbReference type="NCBIfam" id="TIGR02393">
    <property type="entry name" value="RpoD_Cterm"/>
    <property type="match status" value="1"/>
</dbReference>
<keyword evidence="11" id="KW-1185">Reference proteome</keyword>
<dbReference type="CDD" id="cd06171">
    <property type="entry name" value="Sigma70_r4"/>
    <property type="match status" value="1"/>
</dbReference>
<dbReference type="EMBL" id="FQZU01000041">
    <property type="protein sequence ID" value="SHL00616.1"/>
    <property type="molecule type" value="Genomic_DNA"/>
</dbReference>
<gene>
    <name evidence="6" type="primary">sigA</name>
    <name evidence="10" type="ORF">SAMN02745216_04452</name>
</gene>
<feature type="short sequence motif" description="Interaction with polymerase core subunit RpoC" evidence="6">
    <location>
        <begin position="385"/>
        <end position="388"/>
    </location>
</feature>
<dbReference type="InterPro" id="IPR042189">
    <property type="entry name" value="RNA_pol_sigma_70_r1_1_sf"/>
</dbReference>
<dbReference type="InterPro" id="IPR013324">
    <property type="entry name" value="RNA_pol_sigma_r3/r4-like"/>
</dbReference>
<keyword evidence="3 6" id="KW-0731">Sigma factor</keyword>
<dbReference type="PANTHER" id="PTHR30603:SF60">
    <property type="entry name" value="RNA POLYMERASE SIGMA FACTOR RPOD"/>
    <property type="match status" value="1"/>
</dbReference>
<dbReference type="InterPro" id="IPR012760">
    <property type="entry name" value="RNA_pol_sigma_RpoD_C"/>
</dbReference>
<dbReference type="HAMAP" id="MF_00963">
    <property type="entry name" value="Sigma70_RpoD_SigA"/>
    <property type="match status" value="1"/>
</dbReference>
<dbReference type="InterPro" id="IPR000943">
    <property type="entry name" value="RNA_pol_sigma70"/>
</dbReference>
<comment type="subunit">
    <text evidence="6">Interacts transiently with the RNA polymerase catalytic core.</text>
</comment>
<dbReference type="InterPro" id="IPR050239">
    <property type="entry name" value="Sigma-70_RNA_pol_init_factors"/>
</dbReference>
<dbReference type="InterPro" id="IPR013325">
    <property type="entry name" value="RNA_pol_sigma_r2"/>
</dbReference>
<evidence type="ECO:0000256" key="7">
    <source>
        <dbReference type="SAM" id="MobiDB-lite"/>
    </source>
</evidence>
<dbReference type="InterPro" id="IPR007630">
    <property type="entry name" value="RNA_pol_sigma70_r4"/>
</dbReference>
<dbReference type="SUPFAM" id="SSF88659">
    <property type="entry name" value="Sigma3 and sigma4 domains of RNA polymerase sigma factors"/>
    <property type="match status" value="2"/>
</dbReference>
<dbReference type="InterPro" id="IPR014284">
    <property type="entry name" value="RNA_pol_sigma-70_dom"/>
</dbReference>
<dbReference type="STRING" id="1121393.SAMN02745216_04452"/>
<evidence type="ECO:0000256" key="6">
    <source>
        <dbReference type="HAMAP-Rule" id="MF_00963"/>
    </source>
</evidence>
<dbReference type="PANTHER" id="PTHR30603">
    <property type="entry name" value="RNA POLYMERASE SIGMA FACTOR RPO"/>
    <property type="match status" value="1"/>
</dbReference>
<dbReference type="NCBIfam" id="TIGR02937">
    <property type="entry name" value="sigma70-ECF"/>
    <property type="match status" value="1"/>
</dbReference>
<dbReference type="SUPFAM" id="SSF88946">
    <property type="entry name" value="Sigma2 domain of RNA polymerase sigma factors"/>
    <property type="match status" value="1"/>
</dbReference>
<dbReference type="Gene3D" id="1.10.10.10">
    <property type="entry name" value="Winged helix-like DNA-binding domain superfamily/Winged helix DNA-binding domain"/>
    <property type="match status" value="2"/>
</dbReference>
<dbReference type="GO" id="GO:0005737">
    <property type="term" value="C:cytoplasm"/>
    <property type="evidence" value="ECO:0007669"/>
    <property type="project" value="UniProtKB-SubCell"/>
</dbReference>
<dbReference type="PRINTS" id="PR00046">
    <property type="entry name" value="SIGMA70FCT"/>
</dbReference>
<dbReference type="PROSITE" id="PS00716">
    <property type="entry name" value="SIGMA70_2"/>
    <property type="match status" value="1"/>
</dbReference>
<dbReference type="Pfam" id="PF04545">
    <property type="entry name" value="Sigma70_r4"/>
    <property type="match status" value="1"/>
</dbReference>
<dbReference type="GO" id="GO:0016987">
    <property type="term" value="F:sigma factor activity"/>
    <property type="evidence" value="ECO:0007669"/>
    <property type="project" value="UniProtKB-UniRule"/>
</dbReference>
<feature type="domain" description="RNA polymerase sigma-70" evidence="9">
    <location>
        <begin position="554"/>
        <end position="580"/>
    </location>
</feature>
<dbReference type="Gene3D" id="1.10.220.120">
    <property type="entry name" value="Sigma-70 factor, region 1.1"/>
    <property type="match status" value="1"/>
</dbReference>